<keyword evidence="2" id="KW-0677">Repeat</keyword>
<dbReference type="PROSITE" id="PS50837">
    <property type="entry name" value="NACHT"/>
    <property type="match status" value="1"/>
</dbReference>
<evidence type="ECO:0000259" key="4">
    <source>
        <dbReference type="PROSITE" id="PS50837"/>
    </source>
</evidence>
<dbReference type="Proteomes" id="UP001148614">
    <property type="component" value="Unassembled WGS sequence"/>
</dbReference>
<proteinExistence type="predicted"/>
<feature type="repeat" description="WD" evidence="3">
    <location>
        <begin position="1430"/>
        <end position="1471"/>
    </location>
</feature>
<dbReference type="PROSITE" id="PS50294">
    <property type="entry name" value="WD_REPEATS_REGION"/>
    <property type="match status" value="6"/>
</dbReference>
<gene>
    <name evidence="5" type="ORF">NPX13_g202</name>
</gene>
<sequence length="1724" mass="192377">MQREASFLGIPREIRQYVYDYLMHRDLNYEVVKAYKDGWGAGGFGNVMCRHPSASLAVPWVNLLLACKAINAELSSYMSSPVVLRNEDNRTYTMDIIASGRGHLNSATWHRIPCSSNNADRVVVNIFFEFKSSNGRSQATRRRRQVRTWGDGGPMPILRQLYQTLNLMLHNGPMLNRSSPLRKPLKLKKLEIHTAFMPGNIDSDEPRTEHLVARIKPLLERLLVVGLLHDYIDQVYIDDEYGHTEFTMMAVDGAAVPTFWDRYGFEWGLDHDNPVNELNASSSTAGMHLLQLGPSGRVTITKDFLPHEITQYEYAILSHTWGPDEEELTFQEISEGTGLKKKGYQKILFCGQQAAVDNLDYFWVDTCCIDKRNLTEYAEAINSMFRWYHDASRCYVYLQDVVRNDPVQGHELSRSTWKLAFQNSRWFTRGWTLQELIAPSSVEFFSSDNQRLGDKKSLETKIHHITNIPIHILKGASLSAISIEERISWSHDRQTTRPEDKAYSLMGILGIHMSPIYGEGKDEALQRLRRIAYAHASSTTTLLTKLPIVDGASFDSHAEERNPVCLPNTRTDVLREITEWAEDNDAKAVYWLSGMAGTGKSTISRTLAKIFAERCSLAASFFFKRGESDRGSIKRFFSTIASQFIVQVPETATHVRNIIDADPGITGKAMREQFEKLILDPLSKISGDDYQNSLYVVIVDALDECESEEDIKLLIKLLTRSKMLRSPRLRIFLTSRPELPIRLGFKAVNGEYQDLLLHEVAEPVIEHDIAEFFKHKLTEIKSHYNDSVCVERRLPLSWPGQANIDILVTMAVPLFIFAATTCRFIAERKMGNPDTQLKEVLQYRTKSQESQLDATYLPVLHYMVAGLTRRKKDEVLDRFHQIIGLVVTLASPLPVPAIARLLNMSDNCISDHLDLLYSVISVPSSPREPVRLLHLSFRDFLIDPEKADSPFWINEKGTHQQLAAHCLRIMSETLRADICNVGHPGTPVSSMGRDEINDILPPEIQYTCRFWPHHLEQAGWGISDGDQVWDFLTSHFLHWLEALSWMGRASGAFQAIKTLQSLIVPGSSAQLSSFFNDSTRFILAFKSIFETNPLQIYSSALIFAPKRSIIRSLFERVIPSWISLQPQVPDTWGPSLQTLEGHSGGVNSVAFSPDGKFLASASYDETIRIWAADTGDLLQTLQSGDWPPYSVTFSPDSKSVASGLRRDVRLWDIGTGALLQTFESHNIWVGPVAFSSNGKYLASVSEDRTVKLRTVTGYLLQTLEGHSSTINSVTFSPNSKLVASGSYDATIRIWSANTGKLLWMLKGSAEVTSVAFSPDGNVLASASRNIQLWDTDTGKLLLCTSTSDNDAVLSVAFSPDGKIFASGSGFGIIQLWATTTGDLLQSFQGHKDPITSVAFLPNGKLILASGSEDRTIRLWAFDIIEQLQTPNSHSEDIMSVTISANAEFIASGDSSGIIKLWAVNTGELIRTLICHEYPLRVVVFSPNNKFIAARAADGSLRLWDTNTGDLQGIYLYDGGAPRSAPFSPNGKITLPESLHLKIRSWPTDISDLLLTLEGHNEGVGAVAFSPGGRVVFSMSDDGVQLWAAETGALLETISIEVVMERIDADNQNLLTDFDVIPIINMLADDTVVGYGFGTDHSWITIDGENLLWLPVEYRPGTFYSTTLAISGPIIVIGCISGRVLVLRLNYSSSLNNVGPLVLQSTPSHGRARERSWLNVVLGGV</sequence>
<dbReference type="Pfam" id="PF06985">
    <property type="entry name" value="HET"/>
    <property type="match status" value="1"/>
</dbReference>
<dbReference type="Gene3D" id="3.40.50.300">
    <property type="entry name" value="P-loop containing nucleotide triphosphate hydrolases"/>
    <property type="match status" value="1"/>
</dbReference>
<feature type="repeat" description="WD" evidence="3">
    <location>
        <begin position="1263"/>
        <end position="1304"/>
    </location>
</feature>
<evidence type="ECO:0000313" key="5">
    <source>
        <dbReference type="EMBL" id="KAJ3580355.1"/>
    </source>
</evidence>
<dbReference type="InterPro" id="IPR007111">
    <property type="entry name" value="NACHT_NTPase"/>
</dbReference>
<dbReference type="InterPro" id="IPR020472">
    <property type="entry name" value="WD40_PAC1"/>
</dbReference>
<dbReference type="InterPro" id="IPR001680">
    <property type="entry name" value="WD40_rpt"/>
</dbReference>
<dbReference type="SMART" id="SM00320">
    <property type="entry name" value="WD40"/>
    <property type="match status" value="10"/>
</dbReference>
<dbReference type="VEuPathDB" id="FungiDB:F4678DRAFT_427900"/>
<dbReference type="PRINTS" id="PR00320">
    <property type="entry name" value="GPROTEINBRPT"/>
</dbReference>
<dbReference type="PANTHER" id="PTHR19879:SF9">
    <property type="entry name" value="TRANSCRIPTION INITIATION FACTOR TFIID SUBUNIT 5"/>
    <property type="match status" value="1"/>
</dbReference>
<evidence type="ECO:0000313" key="6">
    <source>
        <dbReference type="Proteomes" id="UP001148614"/>
    </source>
</evidence>
<feature type="repeat" description="WD" evidence="3">
    <location>
        <begin position="1387"/>
        <end position="1429"/>
    </location>
</feature>
<dbReference type="PANTHER" id="PTHR19879">
    <property type="entry name" value="TRANSCRIPTION INITIATION FACTOR TFIID"/>
    <property type="match status" value="1"/>
</dbReference>
<organism evidence="5 6">
    <name type="scientific">Xylaria arbuscula</name>
    <dbReference type="NCBI Taxonomy" id="114810"/>
    <lineage>
        <taxon>Eukaryota</taxon>
        <taxon>Fungi</taxon>
        <taxon>Dikarya</taxon>
        <taxon>Ascomycota</taxon>
        <taxon>Pezizomycotina</taxon>
        <taxon>Sordariomycetes</taxon>
        <taxon>Xylariomycetidae</taxon>
        <taxon>Xylariales</taxon>
        <taxon>Xylariaceae</taxon>
        <taxon>Xylaria</taxon>
    </lineage>
</organism>
<dbReference type="EMBL" id="JANPWZ010000012">
    <property type="protein sequence ID" value="KAJ3580355.1"/>
    <property type="molecule type" value="Genomic_DNA"/>
</dbReference>
<comment type="caution">
    <text evidence="5">The sequence shown here is derived from an EMBL/GenBank/DDBJ whole genome shotgun (WGS) entry which is preliminary data.</text>
</comment>
<dbReference type="InterPro" id="IPR015943">
    <property type="entry name" value="WD40/YVTN_repeat-like_dom_sf"/>
</dbReference>
<dbReference type="InterPro" id="IPR056884">
    <property type="entry name" value="NPHP3-like_N"/>
</dbReference>
<dbReference type="SUPFAM" id="SSF50978">
    <property type="entry name" value="WD40 repeat-like"/>
    <property type="match status" value="2"/>
</dbReference>
<keyword evidence="6" id="KW-1185">Reference proteome</keyword>
<evidence type="ECO:0000256" key="1">
    <source>
        <dbReference type="ARBA" id="ARBA00022574"/>
    </source>
</evidence>
<dbReference type="VEuPathDB" id="FungiDB:F4678DRAFT_412746"/>
<feature type="repeat" description="WD" evidence="3">
    <location>
        <begin position="1472"/>
        <end position="1513"/>
    </location>
</feature>
<dbReference type="Pfam" id="PF00400">
    <property type="entry name" value="WD40"/>
    <property type="match status" value="9"/>
</dbReference>
<evidence type="ECO:0000256" key="2">
    <source>
        <dbReference type="ARBA" id="ARBA00022737"/>
    </source>
</evidence>
<dbReference type="CDD" id="cd00200">
    <property type="entry name" value="WD40"/>
    <property type="match status" value="2"/>
</dbReference>
<feature type="repeat" description="WD" evidence="3">
    <location>
        <begin position="1139"/>
        <end position="1180"/>
    </location>
</feature>
<feature type="repeat" description="WD" evidence="3">
    <location>
        <begin position="1222"/>
        <end position="1252"/>
    </location>
</feature>
<feature type="repeat" description="WD" evidence="3">
    <location>
        <begin position="1556"/>
        <end position="1596"/>
    </location>
</feature>
<dbReference type="Pfam" id="PF24883">
    <property type="entry name" value="NPHP3_N"/>
    <property type="match status" value="1"/>
</dbReference>
<dbReference type="Gene3D" id="2.130.10.10">
    <property type="entry name" value="YVTN repeat-like/Quinoprotein amine dehydrogenase"/>
    <property type="match status" value="3"/>
</dbReference>
<name>A0A9W8NP68_9PEZI</name>
<dbReference type="InterPro" id="IPR027417">
    <property type="entry name" value="P-loop_NTPase"/>
</dbReference>
<accession>A0A9W8NP68</accession>
<reference evidence="5" key="1">
    <citation type="submission" date="2022-07" db="EMBL/GenBank/DDBJ databases">
        <title>Genome Sequence of Xylaria arbuscula.</title>
        <authorList>
            <person name="Buettner E."/>
        </authorList>
    </citation>
    <scope>NUCLEOTIDE SEQUENCE</scope>
    <source>
        <strain evidence="5">VT107</strain>
    </source>
</reference>
<evidence type="ECO:0000256" key="3">
    <source>
        <dbReference type="PROSITE-ProRule" id="PRU00221"/>
    </source>
</evidence>
<dbReference type="InterPro" id="IPR036322">
    <property type="entry name" value="WD40_repeat_dom_sf"/>
</dbReference>
<feature type="repeat" description="WD" evidence="3">
    <location>
        <begin position="1345"/>
        <end position="1386"/>
    </location>
</feature>
<feature type="domain" description="NACHT" evidence="4">
    <location>
        <begin position="588"/>
        <end position="737"/>
    </location>
</feature>
<dbReference type="SUPFAM" id="SSF52540">
    <property type="entry name" value="P-loop containing nucleoside triphosphate hydrolases"/>
    <property type="match status" value="1"/>
</dbReference>
<dbReference type="PROSITE" id="PS50082">
    <property type="entry name" value="WD_REPEATS_2"/>
    <property type="match status" value="8"/>
</dbReference>
<dbReference type="VEuPathDB" id="FungiDB:F4678DRAFT_482542"/>
<keyword evidence="1 3" id="KW-0853">WD repeat</keyword>
<protein>
    <recommendedName>
        <fullName evidence="4">NACHT domain-containing protein</fullName>
    </recommendedName>
</protein>
<dbReference type="InterPro" id="IPR010730">
    <property type="entry name" value="HET"/>
</dbReference>